<dbReference type="PANTHER" id="PTHR11699">
    <property type="entry name" value="ALDEHYDE DEHYDROGENASE-RELATED"/>
    <property type="match status" value="1"/>
</dbReference>
<dbReference type="FunFam" id="3.40.309.10:FF:000012">
    <property type="entry name" value="Betaine aldehyde dehydrogenase"/>
    <property type="match status" value="1"/>
</dbReference>
<dbReference type="STRING" id="149040.A0A194X796"/>
<sequence>MSSFQHLLGKHLTSTPLNTGEVVAKVAEASVEDVDTAVSAALAAFPSWSSLSPIQRGKPLKKMAEKILSSTPELAELDAISMGRPVSSFFDADYAAVHFNYFGEAAYAQGHTSLNTPGFINMSLRQPFGVVGIIIPWNAPLVFFSKKVAPAVAAGNCVVLKSSEKAPLTSWKVSQWIKECGFPPGVINVLSGHGHISGSAISSHMSIRAISFTGSTRTGRAIQIASANSNLKKVVFELGGKGPALIFDDADLEQAAKDTENSIFWNSGQTCMANSRIYVQDTATEKFVEVFKKLASARKMGDPTKGEINHGPQADKVQFEAVNKYIDAGKESGGKLALGGEEAKTNGETKSLLIHPTIFLNADESSRIMKEVIFGPVVVINTFSTEAEVIAKANHTEFGLYACLYTKDLERALRVSKKLESGMVGVNCAAPTGCWDLPFGGWKGSGTGRESLLESMDHFLEVRSIYFKCPGIGG</sequence>
<evidence type="ECO:0000313" key="7">
    <source>
        <dbReference type="Proteomes" id="UP000070700"/>
    </source>
</evidence>
<dbReference type="GO" id="GO:0004029">
    <property type="term" value="F:aldehyde dehydrogenase (NAD+) activity"/>
    <property type="evidence" value="ECO:0007669"/>
    <property type="project" value="UniProtKB-EC"/>
</dbReference>
<name>A0A194X796_MOLSC</name>
<evidence type="ECO:0000256" key="2">
    <source>
        <dbReference type="ARBA" id="ARBA00023002"/>
    </source>
</evidence>
<dbReference type="PROSITE" id="PS00070">
    <property type="entry name" value="ALDEHYDE_DEHYDR_CYS"/>
    <property type="match status" value="1"/>
</dbReference>
<dbReference type="RefSeq" id="XP_018070396.1">
    <property type="nucleotide sequence ID" value="XM_018217657.1"/>
</dbReference>
<dbReference type="InterPro" id="IPR016160">
    <property type="entry name" value="Ald_DH_CS_CYS"/>
</dbReference>
<feature type="domain" description="Aldehyde dehydrogenase" evidence="5">
    <location>
        <begin position="16"/>
        <end position="465"/>
    </location>
</feature>
<evidence type="ECO:0000256" key="4">
    <source>
        <dbReference type="ARBA" id="ARBA00049194"/>
    </source>
</evidence>
<protein>
    <recommendedName>
        <fullName evidence="3">aldehyde dehydrogenase (NAD(+))</fullName>
        <ecNumber evidence="3">1.2.1.3</ecNumber>
    </recommendedName>
</protein>
<evidence type="ECO:0000256" key="1">
    <source>
        <dbReference type="ARBA" id="ARBA00009986"/>
    </source>
</evidence>
<reference evidence="6 7" key="1">
    <citation type="submission" date="2015-10" db="EMBL/GenBank/DDBJ databases">
        <title>Full genome of DAOMC 229536 Phialocephala scopiformis, a fungal endophyte of spruce producing the potent anti-insectan compound rugulosin.</title>
        <authorList>
            <consortium name="DOE Joint Genome Institute"/>
            <person name="Walker A.K."/>
            <person name="Frasz S.L."/>
            <person name="Seifert K.A."/>
            <person name="Miller J.D."/>
            <person name="Mondo S.J."/>
            <person name="Labutti K."/>
            <person name="Lipzen A."/>
            <person name="Dockter R."/>
            <person name="Kennedy M."/>
            <person name="Grigoriev I.V."/>
            <person name="Spatafora J.W."/>
        </authorList>
    </citation>
    <scope>NUCLEOTIDE SEQUENCE [LARGE SCALE GENOMIC DNA]</scope>
    <source>
        <strain evidence="6 7">CBS 120377</strain>
    </source>
</reference>
<keyword evidence="2" id="KW-0560">Oxidoreductase</keyword>
<dbReference type="EMBL" id="KQ947417">
    <property type="protein sequence ID" value="KUJ16041.1"/>
    <property type="molecule type" value="Genomic_DNA"/>
</dbReference>
<evidence type="ECO:0000256" key="3">
    <source>
        <dbReference type="ARBA" id="ARBA00024226"/>
    </source>
</evidence>
<comment type="catalytic activity">
    <reaction evidence="4">
        <text>an aldehyde + NAD(+) + H2O = a carboxylate + NADH + 2 H(+)</text>
        <dbReference type="Rhea" id="RHEA:16185"/>
        <dbReference type="ChEBI" id="CHEBI:15377"/>
        <dbReference type="ChEBI" id="CHEBI:15378"/>
        <dbReference type="ChEBI" id="CHEBI:17478"/>
        <dbReference type="ChEBI" id="CHEBI:29067"/>
        <dbReference type="ChEBI" id="CHEBI:57540"/>
        <dbReference type="ChEBI" id="CHEBI:57945"/>
        <dbReference type="EC" id="1.2.1.3"/>
    </reaction>
</comment>
<evidence type="ECO:0000313" key="6">
    <source>
        <dbReference type="EMBL" id="KUJ16041.1"/>
    </source>
</evidence>
<comment type="similarity">
    <text evidence="1">Belongs to the aldehyde dehydrogenase family.</text>
</comment>
<dbReference type="Gene3D" id="3.40.309.10">
    <property type="entry name" value="Aldehyde Dehydrogenase, Chain A, domain 2"/>
    <property type="match status" value="1"/>
</dbReference>
<dbReference type="SUPFAM" id="SSF53720">
    <property type="entry name" value="ALDH-like"/>
    <property type="match status" value="1"/>
</dbReference>
<dbReference type="Proteomes" id="UP000070700">
    <property type="component" value="Unassembled WGS sequence"/>
</dbReference>
<keyword evidence="7" id="KW-1185">Reference proteome</keyword>
<dbReference type="InterPro" id="IPR016163">
    <property type="entry name" value="Ald_DH_C"/>
</dbReference>
<dbReference type="GeneID" id="28827383"/>
<gene>
    <name evidence="6" type="ORF">LY89DRAFT_708059</name>
</gene>
<dbReference type="AlphaFoldDB" id="A0A194X796"/>
<dbReference type="FunFam" id="3.40.605.10:FF:000001">
    <property type="entry name" value="Aldehyde dehydrogenase 1"/>
    <property type="match status" value="1"/>
</dbReference>
<dbReference type="Gene3D" id="3.40.605.10">
    <property type="entry name" value="Aldehyde Dehydrogenase, Chain A, domain 1"/>
    <property type="match status" value="1"/>
</dbReference>
<dbReference type="Pfam" id="PF00171">
    <property type="entry name" value="Aldedh"/>
    <property type="match status" value="1"/>
</dbReference>
<dbReference type="EC" id="1.2.1.3" evidence="3"/>
<organism evidence="6 7">
    <name type="scientific">Mollisia scopiformis</name>
    <name type="common">Conifer needle endophyte fungus</name>
    <name type="synonym">Phialocephala scopiformis</name>
    <dbReference type="NCBI Taxonomy" id="149040"/>
    <lineage>
        <taxon>Eukaryota</taxon>
        <taxon>Fungi</taxon>
        <taxon>Dikarya</taxon>
        <taxon>Ascomycota</taxon>
        <taxon>Pezizomycotina</taxon>
        <taxon>Leotiomycetes</taxon>
        <taxon>Helotiales</taxon>
        <taxon>Mollisiaceae</taxon>
        <taxon>Mollisia</taxon>
    </lineage>
</organism>
<evidence type="ECO:0000259" key="5">
    <source>
        <dbReference type="Pfam" id="PF00171"/>
    </source>
</evidence>
<proteinExistence type="inferred from homology"/>
<dbReference type="OrthoDB" id="310895at2759"/>
<dbReference type="InterPro" id="IPR016162">
    <property type="entry name" value="Ald_DH_N"/>
</dbReference>
<accession>A0A194X796</accession>
<dbReference type="InParanoid" id="A0A194X796"/>
<dbReference type="InterPro" id="IPR016161">
    <property type="entry name" value="Ald_DH/histidinol_DH"/>
</dbReference>
<dbReference type="InterPro" id="IPR015590">
    <property type="entry name" value="Aldehyde_DH_dom"/>
</dbReference>
<dbReference type="KEGG" id="psco:LY89DRAFT_708059"/>